<accession>A0ACC2ZMZ7</accession>
<name>A0ACC2ZMZ7_9PEZI</name>
<comment type="caution">
    <text evidence="1">The sequence shown here is derived from an EMBL/GenBank/DDBJ whole genome shotgun (WGS) entry which is preliminary data.</text>
</comment>
<protein>
    <submittedName>
        <fullName evidence="1">Uncharacterized protein</fullName>
    </submittedName>
</protein>
<dbReference type="Proteomes" id="UP001172680">
    <property type="component" value="Unassembled WGS sequence"/>
</dbReference>
<gene>
    <name evidence="1" type="ORF">H2199_000736</name>
</gene>
<evidence type="ECO:0000313" key="2">
    <source>
        <dbReference type="Proteomes" id="UP001172680"/>
    </source>
</evidence>
<sequence>MTSQASGPPASNGEARDTRILPVDPSQLGQLVLHEGADSLLDDWDIDWAPDNSSISNLKLAAQQLRDTDIPVGFPTETVYGLGADATRSSAVRGIYTAKQRPSDNPLIVHVASLQQLRALLRPPPSTSNGKDPTSNGTTPATNGTANGADTDPIPPIYHPLIRRFWPVTASLRTFGARMPRSLLALALIKLTNRPLAAPSANASTRPSPTAAEHVFHDLRGRIDIILDGGPCDVGVESTVVDGLGTPPVILRPGA</sequence>
<dbReference type="EMBL" id="JAPDRP010000002">
    <property type="protein sequence ID" value="KAJ9648823.1"/>
    <property type="molecule type" value="Genomic_DNA"/>
</dbReference>
<proteinExistence type="predicted"/>
<evidence type="ECO:0000313" key="1">
    <source>
        <dbReference type="EMBL" id="KAJ9648823.1"/>
    </source>
</evidence>
<organism evidence="1 2">
    <name type="scientific">Coniosporium tulheliwenetii</name>
    <dbReference type="NCBI Taxonomy" id="3383036"/>
    <lineage>
        <taxon>Eukaryota</taxon>
        <taxon>Fungi</taxon>
        <taxon>Dikarya</taxon>
        <taxon>Ascomycota</taxon>
        <taxon>Pezizomycotina</taxon>
        <taxon>Dothideomycetes</taxon>
        <taxon>Dothideomycetes incertae sedis</taxon>
        <taxon>Coniosporium</taxon>
    </lineage>
</organism>
<keyword evidence="2" id="KW-1185">Reference proteome</keyword>
<reference evidence="1" key="1">
    <citation type="submission" date="2022-10" db="EMBL/GenBank/DDBJ databases">
        <title>Culturing micro-colonial fungi from biological soil crusts in the Mojave desert and describing Neophaeococcomyces mojavensis, and introducing the new genera and species Taxawa tesnikishii.</title>
        <authorList>
            <person name="Kurbessoian T."/>
            <person name="Stajich J.E."/>
        </authorList>
    </citation>
    <scope>NUCLEOTIDE SEQUENCE</scope>
    <source>
        <strain evidence="1">JES_115</strain>
    </source>
</reference>